<proteinExistence type="predicted"/>
<dbReference type="Gene3D" id="1.20.1250.20">
    <property type="entry name" value="MFS general substrate transporter like domains"/>
    <property type="match status" value="1"/>
</dbReference>
<keyword evidence="6 7" id="KW-0472">Membrane</keyword>
<keyword evidence="2" id="KW-0813">Transport</keyword>
<feature type="transmembrane region" description="Helical" evidence="7">
    <location>
        <begin position="343"/>
        <end position="365"/>
    </location>
</feature>
<keyword evidence="4 7" id="KW-0812">Transmembrane</keyword>
<feature type="transmembrane region" description="Helical" evidence="7">
    <location>
        <begin position="371"/>
        <end position="390"/>
    </location>
</feature>
<keyword evidence="3" id="KW-1003">Cell membrane</keyword>
<dbReference type="GO" id="GO:0022857">
    <property type="term" value="F:transmembrane transporter activity"/>
    <property type="evidence" value="ECO:0007669"/>
    <property type="project" value="InterPro"/>
</dbReference>
<feature type="transmembrane region" description="Helical" evidence="7">
    <location>
        <begin position="218"/>
        <end position="234"/>
    </location>
</feature>
<feature type="transmembrane region" description="Helical" evidence="7">
    <location>
        <begin position="283"/>
        <end position="303"/>
    </location>
</feature>
<evidence type="ECO:0000256" key="2">
    <source>
        <dbReference type="ARBA" id="ARBA00022448"/>
    </source>
</evidence>
<evidence type="ECO:0000256" key="6">
    <source>
        <dbReference type="ARBA" id="ARBA00023136"/>
    </source>
</evidence>
<dbReference type="InterPro" id="IPR011701">
    <property type="entry name" value="MFS"/>
</dbReference>
<dbReference type="RefSeq" id="WP_188648010.1">
    <property type="nucleotide sequence ID" value="NZ_BMHQ01000007.1"/>
</dbReference>
<comment type="subcellular location">
    <subcellularLocation>
        <location evidence="1">Cell membrane</location>
        <topology evidence="1">Multi-pass membrane protein</topology>
    </subcellularLocation>
</comment>
<feature type="domain" description="Major facilitator superfamily (MFS) profile" evidence="8">
    <location>
        <begin position="13"/>
        <end position="396"/>
    </location>
</feature>
<protein>
    <submittedName>
        <fullName evidence="9">MFS transporter</fullName>
    </submittedName>
</protein>
<evidence type="ECO:0000256" key="3">
    <source>
        <dbReference type="ARBA" id="ARBA00022475"/>
    </source>
</evidence>
<dbReference type="CDD" id="cd17329">
    <property type="entry name" value="MFS_MdtH_MDR_like"/>
    <property type="match status" value="1"/>
</dbReference>
<dbReference type="InterPro" id="IPR020846">
    <property type="entry name" value="MFS_dom"/>
</dbReference>
<evidence type="ECO:0000313" key="9">
    <source>
        <dbReference type="EMBL" id="GGE20311.1"/>
    </source>
</evidence>
<dbReference type="PANTHER" id="PTHR43414">
    <property type="entry name" value="MULTIDRUG RESISTANCE PROTEIN MDTG"/>
    <property type="match status" value="1"/>
</dbReference>
<keyword evidence="10" id="KW-1185">Reference proteome</keyword>
<evidence type="ECO:0000313" key="10">
    <source>
        <dbReference type="Proteomes" id="UP000625210"/>
    </source>
</evidence>
<evidence type="ECO:0000256" key="4">
    <source>
        <dbReference type="ARBA" id="ARBA00022692"/>
    </source>
</evidence>
<dbReference type="Pfam" id="PF07690">
    <property type="entry name" value="MFS_1"/>
    <property type="match status" value="1"/>
</dbReference>
<gene>
    <name evidence="9" type="ORF">GCM10011571_22840</name>
</gene>
<keyword evidence="5 7" id="KW-1133">Transmembrane helix</keyword>
<feature type="transmembrane region" description="Helical" evidence="7">
    <location>
        <begin position="76"/>
        <end position="96"/>
    </location>
</feature>
<dbReference type="Proteomes" id="UP000625210">
    <property type="component" value="Unassembled WGS sequence"/>
</dbReference>
<feature type="transmembrane region" description="Helical" evidence="7">
    <location>
        <begin position="102"/>
        <end position="119"/>
    </location>
</feature>
<sequence>MNRWLASFRQYHPLIWLLVGGTVFARGAAFMSLPFLAIYLSRTTDLNPLWIGIVLGLGPLAGTVGGFVGGHLSDRFGRGIVMVSTLFVWSAVFIGFALTKEVWGFMILNVLNGLCRSFFEPTSQALMADLTPPEKRMRVFGFRYLAINVGAAVGPLLGAYLAAFSGVVTFWITGTVYGCYALLLWIMMHRYHQDIGHRSASEIVRFSDAVRVVRKDTALGYFVLSGILASIGYAQIESSLPLYLNQLYGVHNRLYPALLAVNATCVILLQIPLTRWCEKRTLLVNLVTGTLLFSLGIGCFALGTHSAWFAAGMVILTLGEIVSFPTSNLFIDRLAPESLRGTYFGASGFQALGFFAGPALGGWLLDWIGGPWMYRVMACLACIGIVFNWLGYRAFQRRKKQTTIWVGNEREKRATQKPVSS</sequence>
<comment type="caution">
    <text evidence="9">The sequence shown here is derived from an EMBL/GenBank/DDBJ whole genome shotgun (WGS) entry which is preliminary data.</text>
</comment>
<evidence type="ECO:0000256" key="7">
    <source>
        <dbReference type="SAM" id="Phobius"/>
    </source>
</evidence>
<evidence type="ECO:0000256" key="1">
    <source>
        <dbReference type="ARBA" id="ARBA00004651"/>
    </source>
</evidence>
<dbReference type="SUPFAM" id="SSF103473">
    <property type="entry name" value="MFS general substrate transporter"/>
    <property type="match status" value="1"/>
</dbReference>
<feature type="transmembrane region" description="Helical" evidence="7">
    <location>
        <begin position="309"/>
        <end position="331"/>
    </location>
</feature>
<reference evidence="9" key="2">
    <citation type="submission" date="2020-09" db="EMBL/GenBank/DDBJ databases">
        <authorList>
            <person name="Sun Q."/>
            <person name="Zhou Y."/>
        </authorList>
    </citation>
    <scope>NUCLEOTIDE SEQUENCE</scope>
    <source>
        <strain evidence="9">CGMCC 1.15179</strain>
    </source>
</reference>
<accession>A0A8J2VI82</accession>
<feature type="transmembrane region" description="Helical" evidence="7">
    <location>
        <begin position="14"/>
        <end position="37"/>
    </location>
</feature>
<organism evidence="9 10">
    <name type="scientific">Marinithermofilum abyssi</name>
    <dbReference type="NCBI Taxonomy" id="1571185"/>
    <lineage>
        <taxon>Bacteria</taxon>
        <taxon>Bacillati</taxon>
        <taxon>Bacillota</taxon>
        <taxon>Bacilli</taxon>
        <taxon>Bacillales</taxon>
        <taxon>Thermoactinomycetaceae</taxon>
        <taxon>Marinithermofilum</taxon>
    </lineage>
</organism>
<feature type="transmembrane region" description="Helical" evidence="7">
    <location>
        <begin position="168"/>
        <end position="188"/>
    </location>
</feature>
<feature type="transmembrane region" description="Helical" evidence="7">
    <location>
        <begin position="254"/>
        <end position="271"/>
    </location>
</feature>
<reference evidence="9" key="1">
    <citation type="journal article" date="2014" name="Int. J. Syst. Evol. Microbiol.">
        <title>Complete genome sequence of Corynebacterium casei LMG S-19264T (=DSM 44701T), isolated from a smear-ripened cheese.</title>
        <authorList>
            <consortium name="US DOE Joint Genome Institute (JGI-PGF)"/>
            <person name="Walter F."/>
            <person name="Albersmeier A."/>
            <person name="Kalinowski J."/>
            <person name="Ruckert C."/>
        </authorList>
    </citation>
    <scope>NUCLEOTIDE SEQUENCE</scope>
    <source>
        <strain evidence="9">CGMCC 1.15179</strain>
    </source>
</reference>
<feature type="transmembrane region" description="Helical" evidence="7">
    <location>
        <begin position="49"/>
        <end position="69"/>
    </location>
</feature>
<name>A0A8J2VI82_9BACL</name>
<feature type="transmembrane region" description="Helical" evidence="7">
    <location>
        <begin position="140"/>
        <end position="162"/>
    </location>
</feature>
<evidence type="ECO:0000259" key="8">
    <source>
        <dbReference type="PROSITE" id="PS50850"/>
    </source>
</evidence>
<dbReference type="InterPro" id="IPR036259">
    <property type="entry name" value="MFS_trans_sf"/>
</dbReference>
<dbReference type="AlphaFoldDB" id="A0A8J2VI82"/>
<dbReference type="PROSITE" id="PS50850">
    <property type="entry name" value="MFS"/>
    <property type="match status" value="1"/>
</dbReference>
<dbReference type="GO" id="GO:0005886">
    <property type="term" value="C:plasma membrane"/>
    <property type="evidence" value="ECO:0007669"/>
    <property type="project" value="UniProtKB-SubCell"/>
</dbReference>
<dbReference type="EMBL" id="BMHQ01000007">
    <property type="protein sequence ID" value="GGE20311.1"/>
    <property type="molecule type" value="Genomic_DNA"/>
</dbReference>
<dbReference type="PANTHER" id="PTHR43414:SF1">
    <property type="entry name" value="PEPTIDE PERMEASE"/>
    <property type="match status" value="1"/>
</dbReference>
<evidence type="ECO:0000256" key="5">
    <source>
        <dbReference type="ARBA" id="ARBA00022989"/>
    </source>
</evidence>